<evidence type="ECO:0000313" key="9">
    <source>
        <dbReference type="EMBL" id="KAF0903797.1"/>
    </source>
</evidence>
<dbReference type="PANTHER" id="PTHR31985:SF215">
    <property type="entry name" value="OS02G0781300 PROTEIN"/>
    <property type="match status" value="1"/>
</dbReference>
<comment type="subcellular location">
    <subcellularLocation>
        <location evidence="1">Nucleus</location>
    </subcellularLocation>
</comment>
<evidence type="ECO:0000256" key="6">
    <source>
        <dbReference type="ARBA" id="ARBA00023242"/>
    </source>
</evidence>
<gene>
    <name evidence="9" type="ORF">E2562_029902</name>
</gene>
<dbReference type="InterPro" id="IPR036955">
    <property type="entry name" value="AP2/ERF_dom_sf"/>
</dbReference>
<keyword evidence="2" id="KW-0805">Transcription regulation</keyword>
<name>A0A6G1CUJ2_9ORYZ</name>
<dbReference type="GO" id="GO:0003677">
    <property type="term" value="F:DNA binding"/>
    <property type="evidence" value="ECO:0007669"/>
    <property type="project" value="UniProtKB-KW"/>
</dbReference>
<proteinExistence type="inferred from homology"/>
<keyword evidence="6" id="KW-0539">Nucleus</keyword>
<dbReference type="Proteomes" id="UP000479710">
    <property type="component" value="Unassembled WGS sequence"/>
</dbReference>
<dbReference type="AlphaFoldDB" id="A0A6G1CUJ2"/>
<dbReference type="Pfam" id="PF00847">
    <property type="entry name" value="AP2"/>
    <property type="match status" value="1"/>
</dbReference>
<evidence type="ECO:0000256" key="4">
    <source>
        <dbReference type="ARBA" id="ARBA00023159"/>
    </source>
</evidence>
<keyword evidence="5" id="KW-0804">Transcription</keyword>
<keyword evidence="4" id="KW-0010">Activator</keyword>
<reference evidence="9 10" key="1">
    <citation type="submission" date="2019-11" db="EMBL/GenBank/DDBJ databases">
        <title>Whole genome sequence of Oryza granulata.</title>
        <authorList>
            <person name="Li W."/>
        </authorList>
    </citation>
    <scope>NUCLEOTIDE SEQUENCE [LARGE SCALE GENOMIC DNA]</scope>
    <source>
        <strain evidence="10">cv. Menghai</strain>
        <tissue evidence="9">Leaf</tissue>
    </source>
</reference>
<organism evidence="9 10">
    <name type="scientific">Oryza meyeriana var. granulata</name>
    <dbReference type="NCBI Taxonomy" id="110450"/>
    <lineage>
        <taxon>Eukaryota</taxon>
        <taxon>Viridiplantae</taxon>
        <taxon>Streptophyta</taxon>
        <taxon>Embryophyta</taxon>
        <taxon>Tracheophyta</taxon>
        <taxon>Spermatophyta</taxon>
        <taxon>Magnoliopsida</taxon>
        <taxon>Liliopsida</taxon>
        <taxon>Poales</taxon>
        <taxon>Poaceae</taxon>
        <taxon>BOP clade</taxon>
        <taxon>Oryzoideae</taxon>
        <taxon>Oryzeae</taxon>
        <taxon>Oryzinae</taxon>
        <taxon>Oryza</taxon>
        <taxon>Oryza meyeriana</taxon>
    </lineage>
</organism>
<evidence type="ECO:0000256" key="1">
    <source>
        <dbReference type="ARBA" id="ARBA00004123"/>
    </source>
</evidence>
<evidence type="ECO:0000256" key="7">
    <source>
        <dbReference type="ARBA" id="ARBA00024343"/>
    </source>
</evidence>
<keyword evidence="10" id="KW-1185">Reference proteome</keyword>
<accession>A0A6G1CUJ2</accession>
<dbReference type="Gene3D" id="3.30.730.10">
    <property type="entry name" value="AP2/ERF domain"/>
    <property type="match status" value="1"/>
</dbReference>
<evidence type="ECO:0000256" key="5">
    <source>
        <dbReference type="ARBA" id="ARBA00023163"/>
    </source>
</evidence>
<dbReference type="SUPFAM" id="SSF54171">
    <property type="entry name" value="DNA-binding domain"/>
    <property type="match status" value="1"/>
</dbReference>
<dbReference type="GO" id="GO:0005634">
    <property type="term" value="C:nucleus"/>
    <property type="evidence" value="ECO:0007669"/>
    <property type="project" value="UniProtKB-SubCell"/>
</dbReference>
<evidence type="ECO:0000256" key="2">
    <source>
        <dbReference type="ARBA" id="ARBA00023015"/>
    </source>
</evidence>
<evidence type="ECO:0000259" key="8">
    <source>
        <dbReference type="PROSITE" id="PS51032"/>
    </source>
</evidence>
<dbReference type="CDD" id="cd00018">
    <property type="entry name" value="AP2"/>
    <property type="match status" value="1"/>
</dbReference>
<dbReference type="SMART" id="SM00380">
    <property type="entry name" value="AP2"/>
    <property type="match status" value="1"/>
</dbReference>
<dbReference type="OrthoDB" id="1918918at2759"/>
<evidence type="ECO:0000313" key="10">
    <source>
        <dbReference type="Proteomes" id="UP000479710"/>
    </source>
</evidence>
<dbReference type="PANTHER" id="PTHR31985">
    <property type="entry name" value="ETHYLENE-RESPONSIVE TRANSCRIPTION FACTOR ERF042-RELATED"/>
    <property type="match status" value="1"/>
</dbReference>
<dbReference type="InterPro" id="IPR016177">
    <property type="entry name" value="DNA-bd_dom_sf"/>
</dbReference>
<dbReference type="InterPro" id="IPR001471">
    <property type="entry name" value="AP2/ERF_dom"/>
</dbReference>
<comment type="similarity">
    <text evidence="7">Belongs to the AP2/ERF transcription factor family. ERF subfamily.</text>
</comment>
<dbReference type="PROSITE" id="PS51032">
    <property type="entry name" value="AP2_ERF"/>
    <property type="match status" value="1"/>
</dbReference>
<evidence type="ECO:0000256" key="3">
    <source>
        <dbReference type="ARBA" id="ARBA00023125"/>
    </source>
</evidence>
<dbReference type="GO" id="GO:0003700">
    <property type="term" value="F:DNA-binding transcription factor activity"/>
    <property type="evidence" value="ECO:0007669"/>
    <property type="project" value="InterPro"/>
</dbReference>
<feature type="domain" description="AP2/ERF" evidence="8">
    <location>
        <begin position="6"/>
        <end position="74"/>
    </location>
</feature>
<comment type="caution">
    <text evidence="9">The sequence shown here is derived from an EMBL/GenBank/DDBJ whole genome shotgun (WGS) entry which is preliminary data.</text>
</comment>
<keyword evidence="3" id="KW-0238">DNA-binding</keyword>
<dbReference type="InterPro" id="IPR051032">
    <property type="entry name" value="AP2/ERF_TF_ERF_subfamily"/>
</dbReference>
<dbReference type="EMBL" id="SPHZ02000008">
    <property type="protein sequence ID" value="KAF0903797.1"/>
    <property type="molecule type" value="Genomic_DNA"/>
</dbReference>
<sequence length="196" mass="21160">MRPSLSFARITLCMLELDHSLQSWGKWVAEIRLPKSRKRIWLGSHDTPEKAARAFDAAFICLRGVEAKAGLNFPESPPPAVARTGDLREVYAFAVSHANRPSAEAPAATVVPAQVAAEEPDVVRGNAVPPQVQVAAAGNFDWSQFMANPPPIYSPTVTAGSHAYDQAMWPTIAQAAESNGEDDEGTTCDNLWSFDA</sequence>
<protein>
    <recommendedName>
        <fullName evidence="8">AP2/ERF domain-containing protein</fullName>
    </recommendedName>
</protein>